<keyword evidence="3" id="KW-1185">Reference proteome</keyword>
<evidence type="ECO:0000259" key="1">
    <source>
        <dbReference type="PROSITE" id="PS51819"/>
    </source>
</evidence>
<dbReference type="EMBL" id="FMVF01000004">
    <property type="protein sequence ID" value="SCY22557.1"/>
    <property type="molecule type" value="Genomic_DNA"/>
</dbReference>
<dbReference type="PROSITE" id="PS51819">
    <property type="entry name" value="VOC"/>
    <property type="match status" value="1"/>
</dbReference>
<dbReference type="InterPro" id="IPR029068">
    <property type="entry name" value="Glyas_Bleomycin-R_OHBP_Dase"/>
</dbReference>
<protein>
    <submittedName>
        <fullName evidence="2">Lactoylglutathione lyase</fullName>
    </submittedName>
</protein>
<dbReference type="Gene3D" id="3.10.180.10">
    <property type="entry name" value="2,3-Dihydroxybiphenyl 1,2-Dioxygenase, domain 1"/>
    <property type="match status" value="1"/>
</dbReference>
<feature type="domain" description="VOC" evidence="1">
    <location>
        <begin position="1"/>
        <end position="122"/>
    </location>
</feature>
<name>A0A1G5E6N2_9FLAO</name>
<dbReference type="SUPFAM" id="SSF54593">
    <property type="entry name" value="Glyoxalase/Bleomycin resistance protein/Dihydroxybiphenyl dioxygenase"/>
    <property type="match status" value="1"/>
</dbReference>
<dbReference type="AlphaFoldDB" id="A0A1G5E6N2"/>
<sequence>MWVNDLEKTKDFYAKYFQVEAGERYRNAKNDFTSYFLFFDGASTTIEIMHRPDLSDCSRKSLFSPGLTHLAISVGDRMAVDRLTDQLREDGYPIVSEPRVTGDGYYESVILDPERNIIEITE</sequence>
<keyword evidence="2" id="KW-0456">Lyase</keyword>
<dbReference type="PANTHER" id="PTHR36113:SF1">
    <property type="entry name" value="GLYOXALASE_BLEOMYCIN RESISTANCE PROTEIN_DIOXYGENASE"/>
    <property type="match status" value="1"/>
</dbReference>
<gene>
    <name evidence="2" type="ORF">SAMN02927903_00960</name>
</gene>
<dbReference type="Proteomes" id="UP000199354">
    <property type="component" value="Unassembled WGS sequence"/>
</dbReference>
<dbReference type="InterPro" id="IPR051332">
    <property type="entry name" value="Fosfomycin_Res_Enzymes"/>
</dbReference>
<accession>A0A1G5E6N2</accession>
<dbReference type="Pfam" id="PF00903">
    <property type="entry name" value="Glyoxalase"/>
    <property type="match status" value="1"/>
</dbReference>
<dbReference type="GO" id="GO:0016829">
    <property type="term" value="F:lyase activity"/>
    <property type="evidence" value="ECO:0007669"/>
    <property type="project" value="UniProtKB-KW"/>
</dbReference>
<dbReference type="STRING" id="490189.SAMN02927903_00960"/>
<reference evidence="2 3" key="1">
    <citation type="submission" date="2016-10" db="EMBL/GenBank/DDBJ databases">
        <authorList>
            <person name="de Groot N.N."/>
        </authorList>
    </citation>
    <scope>NUCLEOTIDE SEQUENCE [LARGE SCALE GENOMIC DNA]</scope>
    <source>
        <strain evidence="2 3">CGMCC 1.7031</strain>
    </source>
</reference>
<dbReference type="InterPro" id="IPR004360">
    <property type="entry name" value="Glyas_Fos-R_dOase_dom"/>
</dbReference>
<evidence type="ECO:0000313" key="3">
    <source>
        <dbReference type="Proteomes" id="UP000199354"/>
    </source>
</evidence>
<dbReference type="InterPro" id="IPR037523">
    <property type="entry name" value="VOC_core"/>
</dbReference>
<proteinExistence type="predicted"/>
<dbReference type="PANTHER" id="PTHR36113">
    <property type="entry name" value="LYASE, PUTATIVE-RELATED-RELATED"/>
    <property type="match status" value="1"/>
</dbReference>
<evidence type="ECO:0000313" key="2">
    <source>
        <dbReference type="EMBL" id="SCY22557.1"/>
    </source>
</evidence>
<organism evidence="2 3">
    <name type="scientific">Flavobacterium caeni</name>
    <dbReference type="NCBI Taxonomy" id="490189"/>
    <lineage>
        <taxon>Bacteria</taxon>
        <taxon>Pseudomonadati</taxon>
        <taxon>Bacteroidota</taxon>
        <taxon>Flavobacteriia</taxon>
        <taxon>Flavobacteriales</taxon>
        <taxon>Flavobacteriaceae</taxon>
        <taxon>Flavobacterium</taxon>
    </lineage>
</organism>